<keyword evidence="3" id="KW-0812">Transmembrane</keyword>
<accession>A0ABD4ED29</accession>
<dbReference type="InterPro" id="IPR047817">
    <property type="entry name" value="ABC2_TM_bact-type"/>
</dbReference>
<evidence type="ECO:0000256" key="1">
    <source>
        <dbReference type="ARBA" id="ARBA00007783"/>
    </source>
</evidence>
<dbReference type="AlphaFoldDB" id="A0ABD4ED29"/>
<keyword evidence="2" id="KW-0813">Transport</keyword>
<dbReference type="Proteomes" id="UP000070063">
    <property type="component" value="Unassembled WGS sequence"/>
</dbReference>
<comment type="similarity">
    <text evidence="1">Belongs to the ABC-2 integral membrane protein family.</text>
</comment>
<feature type="transmembrane region" description="Helical" evidence="3">
    <location>
        <begin position="59"/>
        <end position="80"/>
    </location>
</feature>
<gene>
    <name evidence="5" type="ORF">HMPREF3225_02194</name>
</gene>
<feature type="transmembrane region" description="Helical" evidence="3">
    <location>
        <begin position="174"/>
        <end position="198"/>
    </location>
</feature>
<keyword evidence="3" id="KW-1133">Transmembrane helix</keyword>
<sequence length="295" mass="34136">MHAQITVDSQVKIEICNTFESVVYTMSAVLTVLKEHIKNFYLIQRLAQFQIKISNHNNYLGIAWELLNPALQIMVYWLVFGLGIRSNNPIDGVPFVLWLLVGISMWFFINQGTLDGTRSISQKFNQVAKMNFPLSIIPTYIVTSKFYGHIGLLTLIILACMGAGIYPSIHIIQLLIYVPIAFFFTASVALLTSTLGILIRDTQMMMQAIMRILFYMSPILWMPKDHGVSGIIHNIMKLNPVYFIAQSYRAAILFHEWYFIQHWRLLVYNIIVILFFFIVGSILHKRYRDHFADFL</sequence>
<dbReference type="EMBL" id="LRQI01000091">
    <property type="protein sequence ID" value="KXA36433.1"/>
    <property type="molecule type" value="Genomic_DNA"/>
</dbReference>
<evidence type="ECO:0000256" key="3">
    <source>
        <dbReference type="SAM" id="Phobius"/>
    </source>
</evidence>
<evidence type="ECO:0000313" key="5">
    <source>
        <dbReference type="EMBL" id="KXA36433.1"/>
    </source>
</evidence>
<dbReference type="PROSITE" id="PS51012">
    <property type="entry name" value="ABC_TM2"/>
    <property type="match status" value="1"/>
</dbReference>
<evidence type="ECO:0000313" key="6">
    <source>
        <dbReference type="Proteomes" id="UP000070063"/>
    </source>
</evidence>
<evidence type="ECO:0000259" key="4">
    <source>
        <dbReference type="PROSITE" id="PS51012"/>
    </source>
</evidence>
<feature type="transmembrane region" description="Helical" evidence="3">
    <location>
        <begin position="92"/>
        <end position="109"/>
    </location>
</feature>
<organism evidence="5 6">
    <name type="scientific">Staphylococcus lugdunensis</name>
    <dbReference type="NCBI Taxonomy" id="28035"/>
    <lineage>
        <taxon>Bacteria</taxon>
        <taxon>Bacillati</taxon>
        <taxon>Bacillota</taxon>
        <taxon>Bacilli</taxon>
        <taxon>Bacillales</taxon>
        <taxon>Staphylococcaceae</taxon>
        <taxon>Staphylococcus</taxon>
    </lineage>
</organism>
<feature type="transmembrane region" description="Helical" evidence="3">
    <location>
        <begin position="146"/>
        <end position="167"/>
    </location>
</feature>
<proteinExistence type="inferred from homology"/>
<reference evidence="5 6" key="1">
    <citation type="submission" date="2016-01" db="EMBL/GenBank/DDBJ databases">
        <authorList>
            <person name="Mitreva M."/>
            <person name="Pepin K.H."/>
            <person name="Mihindukulasuriya K.A."/>
            <person name="Fulton R."/>
            <person name="Fronick C."/>
            <person name="O'Laughlin M."/>
            <person name="Miner T."/>
            <person name="Herter B."/>
            <person name="Rosa B.A."/>
            <person name="Cordes M."/>
            <person name="Tomlinson C."/>
            <person name="Wollam A."/>
            <person name="Palsikar V.B."/>
            <person name="Mardis E.R."/>
            <person name="Wilson R.K."/>
        </authorList>
    </citation>
    <scope>NUCLEOTIDE SEQUENCE [LARGE SCALE GENOMIC DNA]</scope>
    <source>
        <strain evidence="5 6">MJR7738</strain>
    </source>
</reference>
<feature type="domain" description="ABC transmembrane type-2" evidence="4">
    <location>
        <begin position="60"/>
        <end position="287"/>
    </location>
</feature>
<dbReference type="PANTHER" id="PTHR30413:SF10">
    <property type="entry name" value="CAPSULE POLYSACCHARIDE EXPORT INNER-MEMBRANE PROTEIN CTRC"/>
    <property type="match status" value="1"/>
</dbReference>
<feature type="transmembrane region" description="Helical" evidence="3">
    <location>
        <begin position="266"/>
        <end position="283"/>
    </location>
</feature>
<evidence type="ECO:0000256" key="2">
    <source>
        <dbReference type="ARBA" id="ARBA00022448"/>
    </source>
</evidence>
<name>A0ABD4ED29_STALU</name>
<comment type="caution">
    <text evidence="5">The sequence shown here is derived from an EMBL/GenBank/DDBJ whole genome shotgun (WGS) entry which is preliminary data.</text>
</comment>
<dbReference type="PANTHER" id="PTHR30413">
    <property type="entry name" value="INNER MEMBRANE TRANSPORT PERMEASE"/>
    <property type="match status" value="1"/>
</dbReference>
<keyword evidence="3" id="KW-0472">Membrane</keyword>
<protein>
    <submittedName>
        <fullName evidence="5">ABC-2 type transporter</fullName>
    </submittedName>
</protein>